<keyword evidence="2" id="KW-0812">Transmembrane</keyword>
<keyword evidence="2" id="KW-1133">Transmembrane helix</keyword>
<sequence length="316" mass="32893">MSEQHPTPDPIPDLTRDLTRDPTRDGARDAAFDAQMRARLATSNGPAPDPTFRAALRSHLQQAVATSNSATSTDESAGHRRLSRQEGRGSRRRGGWPRRRTLTLGALILAGLGGGGAAVAAGVLPLPGADQVVLRAPASTVVHTGTATIDLGQRPAGTTSVELVLTCLTSGSFTFADGAGGSCSAEDIARDGGAGEIGYTLALQPEQTSTTITAAPGTRWSLTSTYSTRTSTDWAANANGDTYGVVKDDGSTPDLVAVWATNGQQGYAYNRDLNPQPMPTSPEQALAWQEAHPLAPRTIPVYTSDGVTVIGEFQTG</sequence>
<reference evidence="4" key="1">
    <citation type="journal article" date="2008" name="PLoS ONE">
        <title>Survival in nuclear waste, extreme resistance, and potential applications gleaned from the genome sequence of Kineococcus radiotolerans SRS30216.</title>
        <authorList>
            <person name="Bagwell C.E."/>
            <person name="Bhat S."/>
            <person name="Hawkins G.M."/>
            <person name="Smith B.W."/>
            <person name="Biswas T."/>
            <person name="Hoover T.R."/>
            <person name="Saunders E."/>
            <person name="Han C.S."/>
            <person name="Tsodikov O.V."/>
            <person name="Shimkets L.J."/>
        </authorList>
    </citation>
    <scope>NUCLEOTIDE SEQUENCE [LARGE SCALE GENOMIC DNA]</scope>
    <source>
        <strain evidence="4">ATCC BAA-149 / DSM 14245 / SRS30216</strain>
    </source>
</reference>
<dbReference type="AlphaFoldDB" id="A6WBQ0"/>
<feature type="compositionally biased region" description="Basic and acidic residues" evidence="1">
    <location>
        <begin position="14"/>
        <end position="31"/>
    </location>
</feature>
<dbReference type="HOGENOM" id="CLU_798720_0_0_11"/>
<evidence type="ECO:0000256" key="2">
    <source>
        <dbReference type="SAM" id="Phobius"/>
    </source>
</evidence>
<organism evidence="3 4">
    <name type="scientific">Kineococcus radiotolerans (strain ATCC BAA-149 / DSM 14245 / SRS30216)</name>
    <dbReference type="NCBI Taxonomy" id="266940"/>
    <lineage>
        <taxon>Bacteria</taxon>
        <taxon>Bacillati</taxon>
        <taxon>Actinomycetota</taxon>
        <taxon>Actinomycetes</taxon>
        <taxon>Kineosporiales</taxon>
        <taxon>Kineosporiaceae</taxon>
        <taxon>Kineococcus</taxon>
    </lineage>
</organism>
<protein>
    <submittedName>
        <fullName evidence="3">Uncharacterized protein</fullName>
    </submittedName>
</protein>
<feature type="transmembrane region" description="Helical" evidence="2">
    <location>
        <begin position="101"/>
        <end position="124"/>
    </location>
</feature>
<gene>
    <name evidence="3" type="ordered locus">Krad_2768</name>
</gene>
<dbReference type="EMBL" id="CP000750">
    <property type="protein sequence ID" value="ABS04239.1"/>
    <property type="molecule type" value="Genomic_DNA"/>
</dbReference>
<dbReference type="Proteomes" id="UP000001116">
    <property type="component" value="Chromosome"/>
</dbReference>
<dbReference type="eggNOG" id="COG1595">
    <property type="taxonomic scope" value="Bacteria"/>
</dbReference>
<accession>A6WBQ0</accession>
<dbReference type="STRING" id="266940.Krad_2768"/>
<evidence type="ECO:0000256" key="1">
    <source>
        <dbReference type="SAM" id="MobiDB-lite"/>
    </source>
</evidence>
<proteinExistence type="predicted"/>
<evidence type="ECO:0000313" key="4">
    <source>
        <dbReference type="Proteomes" id="UP000001116"/>
    </source>
</evidence>
<feature type="region of interest" description="Disordered" evidence="1">
    <location>
        <begin position="1"/>
        <end position="97"/>
    </location>
</feature>
<evidence type="ECO:0000313" key="3">
    <source>
        <dbReference type="EMBL" id="ABS04239.1"/>
    </source>
</evidence>
<keyword evidence="4" id="KW-1185">Reference proteome</keyword>
<feature type="compositionally biased region" description="Polar residues" evidence="1">
    <location>
        <begin position="59"/>
        <end position="75"/>
    </location>
</feature>
<keyword evidence="2" id="KW-0472">Membrane</keyword>
<name>A6WBQ0_KINRD</name>
<dbReference type="KEGG" id="kra:Krad_2768"/>